<evidence type="ECO:0000256" key="1">
    <source>
        <dbReference type="SAM" id="Phobius"/>
    </source>
</evidence>
<dbReference type="STRING" id="1842532.A7E78_08525"/>
<dbReference type="AlphaFoldDB" id="A0A1L3GPM8"/>
<keyword evidence="1" id="KW-1133">Transmembrane helix</keyword>
<organism evidence="2 3">
    <name type="scientific">Syntrophotalea acetylenivorans</name>
    <dbReference type="NCBI Taxonomy" id="1842532"/>
    <lineage>
        <taxon>Bacteria</taxon>
        <taxon>Pseudomonadati</taxon>
        <taxon>Thermodesulfobacteriota</taxon>
        <taxon>Desulfuromonadia</taxon>
        <taxon>Desulfuromonadales</taxon>
        <taxon>Syntrophotaleaceae</taxon>
        <taxon>Syntrophotalea</taxon>
    </lineage>
</organism>
<dbReference type="EMBL" id="CP015519">
    <property type="protein sequence ID" value="APG27874.1"/>
    <property type="molecule type" value="Genomic_DNA"/>
</dbReference>
<protein>
    <recommendedName>
        <fullName evidence="4">PilN domain-containing protein</fullName>
    </recommendedName>
</protein>
<reference evidence="2 3" key="1">
    <citation type="journal article" date="2017" name="Genome Announc.">
        <title>Complete Genome Sequences of Two Acetylene-Fermenting Pelobacter acetylenicus Strains.</title>
        <authorList>
            <person name="Sutton J.M."/>
            <person name="Baesman S.M."/>
            <person name="Fierst J.L."/>
            <person name="Poret-Peterson A.T."/>
            <person name="Oremland R.S."/>
            <person name="Dunlap D.S."/>
            <person name="Akob D.M."/>
        </authorList>
    </citation>
    <scope>NUCLEOTIDE SEQUENCE [LARGE SCALE GENOMIC DNA]</scope>
    <source>
        <strain evidence="2 3">SFB93</strain>
    </source>
</reference>
<gene>
    <name evidence="2" type="ORF">A7E78_08525</name>
</gene>
<accession>A0A1L3GPM8</accession>
<evidence type="ECO:0000313" key="3">
    <source>
        <dbReference type="Proteomes" id="UP000182517"/>
    </source>
</evidence>
<keyword evidence="1" id="KW-0812">Transmembrane</keyword>
<proteinExistence type="predicted"/>
<dbReference type="Pfam" id="PF05137">
    <property type="entry name" value="PilN"/>
    <property type="match status" value="1"/>
</dbReference>
<dbReference type="Proteomes" id="UP000182517">
    <property type="component" value="Chromosome"/>
</dbReference>
<dbReference type="OrthoDB" id="5405677at2"/>
<name>A0A1L3GPM8_9BACT</name>
<keyword evidence="3" id="KW-1185">Reference proteome</keyword>
<sequence length="201" mass="22415">MTQQINLYQSTVIVRTSPLAACRLLLAVGVGIGLLLLGYGVVRWQLWRTEGHLADIKVQEQAAQERIVELQQTHSTRKYSETLARQVAQLKAERAARLPLLTLLADHSPDQFSGFSEHLQGLAREDLEGVWLRDIAVAEGGHSLVLEGSALRAELVPRYVQRLSRQASFAGLEFASLVMSRSEERNEAVDFILRSTLEEAQ</sequence>
<evidence type="ECO:0008006" key="4">
    <source>
        <dbReference type="Google" id="ProtNLM"/>
    </source>
</evidence>
<keyword evidence="1" id="KW-0472">Membrane</keyword>
<dbReference type="KEGG" id="pef:A7E78_08525"/>
<feature type="transmembrane region" description="Helical" evidence="1">
    <location>
        <begin position="24"/>
        <end position="42"/>
    </location>
</feature>
<evidence type="ECO:0000313" key="2">
    <source>
        <dbReference type="EMBL" id="APG27874.1"/>
    </source>
</evidence>
<dbReference type="InterPro" id="IPR007813">
    <property type="entry name" value="PilN"/>
</dbReference>
<dbReference type="RefSeq" id="WP_072283838.1">
    <property type="nucleotide sequence ID" value="NZ_CP015519.1"/>
</dbReference>